<dbReference type="InterPro" id="IPR039429">
    <property type="entry name" value="SHMT-like_dom"/>
</dbReference>
<evidence type="ECO:0000256" key="5">
    <source>
        <dbReference type="ARBA" id="ARBA00022490"/>
    </source>
</evidence>
<dbReference type="InterPro" id="IPR015422">
    <property type="entry name" value="PyrdxlP-dep_Trfase_small"/>
</dbReference>
<comment type="catalytic activity">
    <reaction evidence="10">
        <text>(6R)-5,10-methylene-5,6,7,8-tetrahydrofolate + glycine + H2O = (6S)-5,6,7,8-tetrahydrofolate + L-serine</text>
        <dbReference type="Rhea" id="RHEA:15481"/>
        <dbReference type="ChEBI" id="CHEBI:15377"/>
        <dbReference type="ChEBI" id="CHEBI:15636"/>
        <dbReference type="ChEBI" id="CHEBI:33384"/>
        <dbReference type="ChEBI" id="CHEBI:57305"/>
        <dbReference type="ChEBI" id="CHEBI:57453"/>
        <dbReference type="EC" id="2.1.2.1"/>
    </reaction>
</comment>
<dbReference type="AlphaFoldDB" id="A0A449BKP8"/>
<feature type="binding site" evidence="10">
    <location>
        <position position="240"/>
    </location>
    <ligand>
        <name>(6S)-5,6,7,8-tetrahydrofolate</name>
        <dbReference type="ChEBI" id="CHEBI:57453"/>
    </ligand>
</feature>
<keyword evidence="6 10" id="KW-0554">One-carbon metabolism</keyword>
<dbReference type="InterPro" id="IPR015424">
    <property type="entry name" value="PyrdxlP-dep_Trfase"/>
</dbReference>
<evidence type="ECO:0000256" key="10">
    <source>
        <dbReference type="HAMAP-Rule" id="MF_00051"/>
    </source>
</evidence>
<evidence type="ECO:0000256" key="6">
    <source>
        <dbReference type="ARBA" id="ARBA00022563"/>
    </source>
</evidence>
<gene>
    <name evidence="10 13" type="primary">glyA</name>
    <name evidence="13" type="ORF">NCTC10172_01049</name>
</gene>
<feature type="site" description="Plays an important role in substrate specificity" evidence="10">
    <location>
        <position position="224"/>
    </location>
</feature>
<evidence type="ECO:0000256" key="7">
    <source>
        <dbReference type="ARBA" id="ARBA00022679"/>
    </source>
</evidence>
<evidence type="ECO:0000313" key="14">
    <source>
        <dbReference type="Proteomes" id="UP000290909"/>
    </source>
</evidence>
<accession>A0A449BKP8</accession>
<feature type="domain" description="Serine hydroxymethyltransferase-like" evidence="12">
    <location>
        <begin position="3"/>
        <end position="381"/>
    </location>
</feature>
<comment type="subcellular location">
    <subcellularLocation>
        <location evidence="2 10">Cytoplasm</location>
    </subcellularLocation>
</comment>
<dbReference type="GO" id="GO:0032259">
    <property type="term" value="P:methylation"/>
    <property type="evidence" value="ECO:0007669"/>
    <property type="project" value="UniProtKB-KW"/>
</dbReference>
<dbReference type="GO" id="GO:0005829">
    <property type="term" value="C:cytosol"/>
    <property type="evidence" value="ECO:0007669"/>
    <property type="project" value="TreeGrafter"/>
</dbReference>
<dbReference type="GO" id="GO:0019264">
    <property type="term" value="P:glycine biosynthetic process from serine"/>
    <property type="evidence" value="ECO:0007669"/>
    <property type="project" value="UniProtKB-UniRule"/>
</dbReference>
<dbReference type="HAMAP" id="MF_00051">
    <property type="entry name" value="SHMT"/>
    <property type="match status" value="1"/>
</dbReference>
<dbReference type="UniPathway" id="UPA00288">
    <property type="reaction ID" value="UER01023"/>
</dbReference>
<keyword evidence="8 10" id="KW-0663">Pyridoxal phosphate</keyword>
<dbReference type="KEGG" id="ahk:NCTC10172_01049"/>
<comment type="pathway">
    <text evidence="10">Amino-acid biosynthesis; glycine biosynthesis; glycine from L-serine: step 1/1.</text>
</comment>
<dbReference type="PANTHER" id="PTHR11680">
    <property type="entry name" value="SERINE HYDROXYMETHYLTRANSFERASE"/>
    <property type="match status" value="1"/>
</dbReference>
<keyword evidence="13" id="KW-0489">Methyltransferase</keyword>
<evidence type="ECO:0000256" key="11">
    <source>
        <dbReference type="PIRSR" id="PIRSR000412-50"/>
    </source>
</evidence>
<organism evidence="13 14">
    <name type="scientific">Acholeplasma hippikon</name>
    <dbReference type="NCBI Taxonomy" id="264636"/>
    <lineage>
        <taxon>Bacteria</taxon>
        <taxon>Bacillati</taxon>
        <taxon>Mycoplasmatota</taxon>
        <taxon>Mollicutes</taxon>
        <taxon>Acholeplasmatales</taxon>
        <taxon>Acholeplasmataceae</taxon>
        <taxon>Acholeplasma</taxon>
    </lineage>
</organism>
<comment type="pathway">
    <text evidence="10">One-carbon metabolism; tetrahydrofolate interconversion.</text>
</comment>
<evidence type="ECO:0000256" key="3">
    <source>
        <dbReference type="ARBA" id="ARBA00006376"/>
    </source>
</evidence>
<evidence type="ECO:0000256" key="4">
    <source>
        <dbReference type="ARBA" id="ARBA00011738"/>
    </source>
</evidence>
<dbReference type="Pfam" id="PF00464">
    <property type="entry name" value="SHMT"/>
    <property type="match status" value="1"/>
</dbReference>
<evidence type="ECO:0000256" key="9">
    <source>
        <dbReference type="ARBA" id="ARBA00054606"/>
    </source>
</evidence>
<dbReference type="UniPathway" id="UPA00193"/>
<dbReference type="PANTHER" id="PTHR11680:SF35">
    <property type="entry name" value="SERINE HYDROXYMETHYLTRANSFERASE 1"/>
    <property type="match status" value="1"/>
</dbReference>
<evidence type="ECO:0000256" key="8">
    <source>
        <dbReference type="ARBA" id="ARBA00022898"/>
    </source>
</evidence>
<dbReference type="RefSeq" id="WP_035369915.1">
    <property type="nucleotide sequence ID" value="NZ_LR215050.1"/>
</dbReference>
<evidence type="ECO:0000256" key="1">
    <source>
        <dbReference type="ARBA" id="ARBA00001933"/>
    </source>
</evidence>
<dbReference type="EMBL" id="LR215050">
    <property type="protein sequence ID" value="VEU83002.1"/>
    <property type="molecule type" value="Genomic_DNA"/>
</dbReference>
<comment type="function">
    <text evidence="9">Catalyzes the reversible interconversion of serine and glycine with tetrahydrofolate (THF) serving as the one-carbon carrier. This reaction serves as the major source of one-carbon groups required for the biosynthesis of purines, thymidylate, methionine, and other important biomolecules. Also exhibits THF-independent aldolase activity toward beta-hydroxyamino acids, producing glycine and aldehydes, via a retro-aldol mechanism. Thus, is able to catalyze the cleavage of L-allo-threonine.</text>
</comment>
<dbReference type="NCBIfam" id="NF000586">
    <property type="entry name" value="PRK00011.1"/>
    <property type="match status" value="1"/>
</dbReference>
<reference evidence="13 14" key="1">
    <citation type="submission" date="2019-01" db="EMBL/GenBank/DDBJ databases">
        <authorList>
            <consortium name="Pathogen Informatics"/>
        </authorList>
    </citation>
    <scope>NUCLEOTIDE SEQUENCE [LARGE SCALE GENOMIC DNA]</scope>
    <source>
        <strain evidence="13 14">NCTC10172</strain>
    </source>
</reference>
<dbReference type="GO" id="GO:0030170">
    <property type="term" value="F:pyridoxal phosphate binding"/>
    <property type="evidence" value="ECO:0007669"/>
    <property type="project" value="UniProtKB-UniRule"/>
</dbReference>
<dbReference type="Proteomes" id="UP000290909">
    <property type="component" value="Chromosome"/>
</dbReference>
<feature type="binding site" evidence="10">
    <location>
        <position position="116"/>
    </location>
    <ligand>
        <name>(6S)-5,6,7,8-tetrahydrofolate</name>
        <dbReference type="ChEBI" id="CHEBI:57453"/>
    </ligand>
</feature>
<comment type="caution">
    <text evidence="10">Lacks conserved residue(s) required for the propagation of feature annotation.</text>
</comment>
<keyword evidence="7 10" id="KW-0808">Transferase</keyword>
<feature type="binding site" evidence="10">
    <location>
        <begin position="120"/>
        <end position="122"/>
    </location>
    <ligand>
        <name>(6S)-5,6,7,8-tetrahydrofolate</name>
        <dbReference type="ChEBI" id="CHEBI:57453"/>
    </ligand>
</feature>
<evidence type="ECO:0000259" key="12">
    <source>
        <dbReference type="Pfam" id="PF00464"/>
    </source>
</evidence>
<keyword evidence="5 10" id="KW-0963">Cytoplasm</keyword>
<sequence length="411" mass="45624">MYLQNEDPKLYKSLIKESVRQDEHIELIASENFVSKAVLEAQGSILTNKYAEGYPGNRYYGGCEFVDEIERLAIERLKQLFNAKYVNVQPHSGSQANASVYHALVNPGDTVLGMSLDAGGHLTHGYKLSFSGRFYKAYAYGVSKTDECIDYEEVLRIAKEVNPKMIIAGASAYARTIDFKRFREIADEVGAYLFVDMAHIAGLVAAGVHPSPLPYAHVVTSTTHKTLRGPRGGIILTNDEEVAKKINKAVFPGEQGGPLMHVIAAKAVAFKEALDPSFVEYQKQVVKNAKVMADTFKALGYRVVSGTTDNHLVLIDVKSKLGITGKLAEETLYKVNITINKNAIPFDQEKPAHTSGIRLGSPAMTTKGFKEKEFKLISEWIHEALTHTSNEEVLQDIRRRVIELTKQFKNN</sequence>
<dbReference type="GO" id="GO:0004372">
    <property type="term" value="F:glycine hydroxymethyltransferase activity"/>
    <property type="evidence" value="ECO:0007669"/>
    <property type="project" value="UniProtKB-UniRule"/>
</dbReference>
<dbReference type="FunFam" id="3.40.640.10:FF:000001">
    <property type="entry name" value="Serine hydroxymethyltransferase"/>
    <property type="match status" value="1"/>
</dbReference>
<dbReference type="InterPro" id="IPR019798">
    <property type="entry name" value="Ser_HO-MeTrfase_PLP_BS"/>
</dbReference>
<comment type="subunit">
    <text evidence="4 10">Homodimer.</text>
</comment>
<dbReference type="InterPro" id="IPR049943">
    <property type="entry name" value="Ser_HO-MeTrfase-like"/>
</dbReference>
<evidence type="ECO:0000256" key="2">
    <source>
        <dbReference type="ARBA" id="ARBA00004496"/>
    </source>
</evidence>
<dbReference type="PROSITE" id="PS00096">
    <property type="entry name" value="SHMT"/>
    <property type="match status" value="1"/>
</dbReference>
<evidence type="ECO:0000313" key="13">
    <source>
        <dbReference type="EMBL" id="VEU83002.1"/>
    </source>
</evidence>
<dbReference type="GO" id="GO:0008168">
    <property type="term" value="F:methyltransferase activity"/>
    <property type="evidence" value="ECO:0007669"/>
    <property type="project" value="UniProtKB-KW"/>
</dbReference>
<protein>
    <recommendedName>
        <fullName evidence="10">Serine hydroxymethyltransferase</fullName>
        <shortName evidence="10">SHMT</shortName>
        <shortName evidence="10">Serine methylase</shortName>
        <ecNumber evidence="10">2.1.2.1</ecNumber>
    </recommendedName>
</protein>
<dbReference type="STRING" id="1408416.GCA_000702765_01222"/>
<feature type="modified residue" description="N6-(pyridoxal phosphate)lysine" evidence="10 11">
    <location>
        <position position="225"/>
    </location>
</feature>
<proteinExistence type="inferred from homology"/>
<dbReference type="EC" id="2.1.2.1" evidence="10"/>
<keyword evidence="14" id="KW-1185">Reference proteome</keyword>
<comment type="cofactor">
    <cofactor evidence="1 10 11">
        <name>pyridoxal 5'-phosphate</name>
        <dbReference type="ChEBI" id="CHEBI:597326"/>
    </cofactor>
</comment>
<name>A0A449BKP8_9MOLU</name>
<dbReference type="Gene3D" id="3.40.640.10">
    <property type="entry name" value="Type I PLP-dependent aspartate aminotransferase-like (Major domain)"/>
    <property type="match status" value="1"/>
</dbReference>
<dbReference type="InterPro" id="IPR015421">
    <property type="entry name" value="PyrdxlP-dep_Trfase_major"/>
</dbReference>
<keyword evidence="10" id="KW-0028">Amino-acid biosynthesis</keyword>
<dbReference type="CDD" id="cd00378">
    <property type="entry name" value="SHMT"/>
    <property type="match status" value="1"/>
</dbReference>
<dbReference type="Gene3D" id="3.90.1150.10">
    <property type="entry name" value="Aspartate Aminotransferase, domain 1"/>
    <property type="match status" value="1"/>
</dbReference>
<dbReference type="SUPFAM" id="SSF53383">
    <property type="entry name" value="PLP-dependent transferases"/>
    <property type="match status" value="1"/>
</dbReference>
<dbReference type="InterPro" id="IPR001085">
    <property type="entry name" value="Ser_HO-MeTrfase"/>
</dbReference>
<dbReference type="GO" id="GO:0035999">
    <property type="term" value="P:tetrahydrofolate interconversion"/>
    <property type="evidence" value="ECO:0007669"/>
    <property type="project" value="UniProtKB-UniRule"/>
</dbReference>
<comment type="similarity">
    <text evidence="3 10">Belongs to the SHMT family.</text>
</comment>
<dbReference type="PIRSF" id="PIRSF000412">
    <property type="entry name" value="SHMT"/>
    <property type="match status" value="1"/>
</dbReference>